<feature type="domain" description="HDOD" evidence="1">
    <location>
        <begin position="21"/>
        <end position="224"/>
    </location>
</feature>
<sequence>MSDFTPHGTDEWVEMIGEQELPALCSTIREIEKLSKDDISSLAKLGQTVLHDHALTSSILKVANSAGYMGRNPVTTVSRASVVLGLTRIKNVCITAKLLNSLLKNRKLTPEVYERLLKLMAQSFHAGMIAKLMMKSYEEDVQEETFIAALLNRFGESAFWSMGGRITVELDKALRQKQVTRPEEAAHIVRRVLGTTFEEMSLGLASSWNMGSVLISSLEEPELRTPELRSVSLSVRLSATLANQHYSRAELDKLLAEAADLMQQDKWKVLAEVERCSEETVELLQSYGAGILTRYIGHDPIVSESRNNESEDPEPSDQALQLKILRELAFLPSEGADFNLIVQTAMEGVHRGIRMRRTIVFLKSRERRSLMPRFISAAGGNQIKQEFVVGLSGSPNIFSHVLNTRQPAWVDNVNAPKWRCYLDSSLRHLIAGDEFFVAPIIWGKVCVGLFYADRNDIAHKAVDQPLSQDDFMAFTLFSQQTNMCLSLIRKSSER</sequence>
<evidence type="ECO:0000259" key="1">
    <source>
        <dbReference type="PROSITE" id="PS51833"/>
    </source>
</evidence>
<dbReference type="SMART" id="SM00065">
    <property type="entry name" value="GAF"/>
    <property type="match status" value="1"/>
</dbReference>
<dbReference type="InterPro" id="IPR013976">
    <property type="entry name" value="HDOD"/>
</dbReference>
<protein>
    <submittedName>
        <fullName evidence="2">Signal transduction protein</fullName>
    </submittedName>
</protein>
<dbReference type="AlphaFoldDB" id="A0A7R6SSI0"/>
<proteinExistence type="predicted"/>
<organism evidence="2 3">
    <name type="scientific">Amphritea japonica ATCC BAA-1530</name>
    <dbReference type="NCBI Taxonomy" id="1278309"/>
    <lineage>
        <taxon>Bacteria</taxon>
        <taxon>Pseudomonadati</taxon>
        <taxon>Pseudomonadota</taxon>
        <taxon>Gammaproteobacteria</taxon>
        <taxon>Oceanospirillales</taxon>
        <taxon>Oceanospirillaceae</taxon>
        <taxon>Amphritea</taxon>
    </lineage>
</organism>
<dbReference type="Proteomes" id="UP000595663">
    <property type="component" value="Chromosome"/>
</dbReference>
<name>A0A7R6SSI0_9GAMM</name>
<dbReference type="Gene3D" id="3.30.450.40">
    <property type="match status" value="1"/>
</dbReference>
<gene>
    <name evidence="2" type="ORF">AMJAP_1069</name>
</gene>
<dbReference type="EMBL" id="AP014545">
    <property type="protein sequence ID" value="BBB25665.1"/>
    <property type="molecule type" value="Genomic_DNA"/>
</dbReference>
<evidence type="ECO:0000313" key="3">
    <source>
        <dbReference type="Proteomes" id="UP000595663"/>
    </source>
</evidence>
<dbReference type="InterPro" id="IPR052340">
    <property type="entry name" value="RNase_Y/CdgJ"/>
</dbReference>
<reference evidence="2 3" key="1">
    <citation type="journal article" date="2008" name="Int. J. Syst. Evol. Microbiol.">
        <title>Amphritea japonica sp. nov. and Amphritea balenae sp. nov., isolated from the sediment adjacent to sperm whale carcasses off Kagoshima, Japan.</title>
        <authorList>
            <person name="Miyazaki M."/>
            <person name="Nogi Y."/>
            <person name="Fujiwara Y."/>
            <person name="Kawato M."/>
            <person name="Nagahama T."/>
            <person name="Kubokawa K."/>
            <person name="Horikoshi K."/>
        </authorList>
    </citation>
    <scope>NUCLEOTIDE SEQUENCE [LARGE SCALE GENOMIC DNA]</scope>
    <source>
        <strain evidence="2 3">ATCC BAA-1530</strain>
    </source>
</reference>
<keyword evidence="3" id="KW-1185">Reference proteome</keyword>
<dbReference type="PANTHER" id="PTHR33525:SF3">
    <property type="entry name" value="RIBONUCLEASE Y"/>
    <property type="match status" value="1"/>
</dbReference>
<dbReference type="RefSeq" id="WP_019622088.1">
    <property type="nucleotide sequence ID" value="NZ_AP014545.1"/>
</dbReference>
<accession>A0A7R6SSI0</accession>
<dbReference type="SUPFAM" id="SSF109604">
    <property type="entry name" value="HD-domain/PDEase-like"/>
    <property type="match status" value="1"/>
</dbReference>
<dbReference type="Gene3D" id="1.10.3210.10">
    <property type="entry name" value="Hypothetical protein af1432"/>
    <property type="match status" value="1"/>
</dbReference>
<dbReference type="PROSITE" id="PS51833">
    <property type="entry name" value="HDOD"/>
    <property type="match status" value="1"/>
</dbReference>
<dbReference type="SUPFAM" id="SSF55781">
    <property type="entry name" value="GAF domain-like"/>
    <property type="match status" value="1"/>
</dbReference>
<dbReference type="Pfam" id="PF08668">
    <property type="entry name" value="HDOD"/>
    <property type="match status" value="1"/>
</dbReference>
<dbReference type="OrthoDB" id="6100270at2"/>
<dbReference type="InterPro" id="IPR029016">
    <property type="entry name" value="GAF-like_dom_sf"/>
</dbReference>
<dbReference type="InterPro" id="IPR003018">
    <property type="entry name" value="GAF"/>
</dbReference>
<dbReference type="KEGG" id="ajp:AMJAP_1069"/>
<evidence type="ECO:0000313" key="2">
    <source>
        <dbReference type="EMBL" id="BBB25665.1"/>
    </source>
</evidence>
<dbReference type="PANTHER" id="PTHR33525">
    <property type="match status" value="1"/>
</dbReference>